<evidence type="ECO:0000256" key="8">
    <source>
        <dbReference type="SAM" id="MobiDB-lite"/>
    </source>
</evidence>
<keyword evidence="5" id="KW-0238">DNA-binding</keyword>
<dbReference type="RefSeq" id="XP_040254595.2">
    <property type="nucleotide sequence ID" value="XM_040398661.2"/>
</dbReference>
<evidence type="ECO:0000313" key="11">
    <source>
        <dbReference type="Proteomes" id="UP000015105"/>
    </source>
</evidence>
<evidence type="ECO:0000259" key="9">
    <source>
        <dbReference type="PROSITE" id="PS50966"/>
    </source>
</evidence>
<dbReference type="GO" id="GO:0003677">
    <property type="term" value="F:DNA binding"/>
    <property type="evidence" value="ECO:0007669"/>
    <property type="project" value="UniProtKB-KW"/>
</dbReference>
<dbReference type="PROSITE" id="PS01007">
    <property type="entry name" value="TRANSPOSASE_MUTATOR"/>
    <property type="match status" value="1"/>
</dbReference>
<dbReference type="PANTHER" id="PTHR31973">
    <property type="entry name" value="POLYPROTEIN, PUTATIVE-RELATED"/>
    <property type="match status" value="1"/>
</dbReference>
<dbReference type="GO" id="GO:0008270">
    <property type="term" value="F:zinc ion binding"/>
    <property type="evidence" value="ECO:0007669"/>
    <property type="project" value="UniProtKB-KW"/>
</dbReference>
<dbReference type="PROSITE" id="PS50966">
    <property type="entry name" value="ZF_SWIM"/>
    <property type="match status" value="1"/>
</dbReference>
<sequence length="608" mass="68757">MEGERERAKDEIYGSWGSSFRYLFNFKAEMELRSPGSIVEVDTKITKGKVYFHRFFMALKPCVDGFHAGCRPYLSIDSTALNGKWNGHLAACTALDGHNWMFPLAFGFIEVEDEDNWTWFMTQLHRALGPISKLAICTDACKGLENAVKKVFPQAEQRECFRHLMQNFSKRYNGDIIGRMWAAGKTYRPSMFEYHFSKVLESSQPVGKYLQDYHNLKWMRSSFDTEIKCDYIHNNLAETFNNWIKGTKDLPVDVLDDMLNGKIMKLVATRRKIGEKLQGRMLPAVVQQVNNRTRGLGHLKVTKSSNWKGEVRDINKDNLRHVVNIEKSECTCLEWQHTGKPCEHALVFLIGKRNVKMEDYLHEYYSLERFRAAYMGVVEPLTDRSQWPNVKLDFVLHAPLPKSSVGRKRKLRFRSCLEKGGGHYKKKPPPKGQLGSQNRCKKCNQLGHRQAGCPTNGVKKRKPKPRKIKPNTEVDVECSIPGDALLQVSPRPVTRSQSSLRSPLGEMSPVAVPQASPRPTTRSQSSPRSPLGGMSPLGVPQASPRPITRSQSSLRSPLGGTSSLAVLQGSPGPITRRQLPMETWTPASPATVVVQAAKKLTPRKRKRV</sequence>
<keyword evidence="3 7" id="KW-0863">Zinc-finger</keyword>
<dbReference type="OMA" id="RTHEQSC"/>
<dbReference type="AlphaFoldDB" id="A0A453BGM7"/>
<feature type="compositionally biased region" description="Polar residues" evidence="8">
    <location>
        <begin position="548"/>
        <end position="565"/>
    </location>
</feature>
<dbReference type="STRING" id="200361.A0A453BGM7"/>
<accession>A0A453BGM7</accession>
<dbReference type="GO" id="GO:0004803">
    <property type="term" value="F:transposase activity"/>
    <property type="evidence" value="ECO:0007669"/>
    <property type="project" value="InterPro"/>
</dbReference>
<feature type="domain" description="SWIM-type" evidence="9">
    <location>
        <begin position="321"/>
        <end position="353"/>
    </location>
</feature>
<evidence type="ECO:0000256" key="4">
    <source>
        <dbReference type="ARBA" id="ARBA00022833"/>
    </source>
</evidence>
<dbReference type="GO" id="GO:0006313">
    <property type="term" value="P:DNA transposition"/>
    <property type="evidence" value="ECO:0007669"/>
    <property type="project" value="InterPro"/>
</dbReference>
<evidence type="ECO:0000256" key="6">
    <source>
        <dbReference type="ARBA" id="ARBA00023172"/>
    </source>
</evidence>
<keyword evidence="4" id="KW-0862">Zinc</keyword>
<keyword evidence="11" id="KW-1185">Reference proteome</keyword>
<keyword evidence="6" id="KW-0233">DNA recombination</keyword>
<dbReference type="RefSeq" id="XP_045088873.1">
    <property type="nucleotide sequence ID" value="XM_045232938.2"/>
</dbReference>
<evidence type="ECO:0000256" key="3">
    <source>
        <dbReference type="ARBA" id="ARBA00022771"/>
    </source>
</evidence>
<reference evidence="10" key="4">
    <citation type="submission" date="2019-03" db="UniProtKB">
        <authorList>
            <consortium name="EnsemblPlants"/>
        </authorList>
    </citation>
    <scope>IDENTIFICATION</scope>
</reference>
<feature type="region of interest" description="Disordered" evidence="8">
    <location>
        <begin position="419"/>
        <end position="475"/>
    </location>
</feature>
<dbReference type="PANTHER" id="PTHR31973:SF195">
    <property type="entry name" value="MUDR FAMILY TRANSPOSASE"/>
    <property type="match status" value="1"/>
</dbReference>
<evidence type="ECO:0000256" key="1">
    <source>
        <dbReference type="ARBA" id="ARBA00022578"/>
    </source>
</evidence>
<dbReference type="OrthoDB" id="687700at2759"/>
<dbReference type="Proteomes" id="UP000015105">
    <property type="component" value="Chromosome 2D"/>
</dbReference>
<feature type="compositionally biased region" description="Low complexity" evidence="8">
    <location>
        <begin position="517"/>
        <end position="530"/>
    </location>
</feature>
<dbReference type="KEGG" id="ats:120973259"/>
<organism evidence="10 11">
    <name type="scientific">Aegilops tauschii subsp. strangulata</name>
    <name type="common">Goatgrass</name>
    <dbReference type="NCBI Taxonomy" id="200361"/>
    <lineage>
        <taxon>Eukaryota</taxon>
        <taxon>Viridiplantae</taxon>
        <taxon>Streptophyta</taxon>
        <taxon>Embryophyta</taxon>
        <taxon>Tracheophyta</taxon>
        <taxon>Spermatophyta</taxon>
        <taxon>Magnoliopsida</taxon>
        <taxon>Liliopsida</taxon>
        <taxon>Poales</taxon>
        <taxon>Poaceae</taxon>
        <taxon>BOP clade</taxon>
        <taxon>Pooideae</taxon>
        <taxon>Triticodae</taxon>
        <taxon>Triticeae</taxon>
        <taxon>Triticinae</taxon>
        <taxon>Aegilops</taxon>
    </lineage>
</organism>
<proteinExistence type="predicted"/>
<dbReference type="Pfam" id="PF04434">
    <property type="entry name" value="SWIM"/>
    <property type="match status" value="1"/>
</dbReference>
<reference evidence="11" key="1">
    <citation type="journal article" date="2014" name="Science">
        <title>Ancient hybridizations among the ancestral genomes of bread wheat.</title>
        <authorList>
            <consortium name="International Wheat Genome Sequencing Consortium,"/>
            <person name="Marcussen T."/>
            <person name="Sandve S.R."/>
            <person name="Heier L."/>
            <person name="Spannagl M."/>
            <person name="Pfeifer M."/>
            <person name="Jakobsen K.S."/>
            <person name="Wulff B.B."/>
            <person name="Steuernagel B."/>
            <person name="Mayer K.F."/>
            <person name="Olsen O.A."/>
        </authorList>
    </citation>
    <scope>NUCLEOTIDE SEQUENCE [LARGE SCALE GENOMIC DNA]</scope>
    <source>
        <strain evidence="11">cv. AL8/78</strain>
    </source>
</reference>
<dbReference type="SMART" id="SM00575">
    <property type="entry name" value="ZnF_PMZ"/>
    <property type="match status" value="1"/>
</dbReference>
<evidence type="ECO:0000313" key="10">
    <source>
        <dbReference type="EnsemblPlants" id="AET2Gv20499000.2"/>
    </source>
</evidence>
<dbReference type="InterPro" id="IPR018289">
    <property type="entry name" value="MULE_transposase_dom"/>
</dbReference>
<keyword evidence="2" id="KW-0479">Metal-binding</keyword>
<dbReference type="EnsemblPlants" id="AET2Gv20499000.2">
    <property type="protein sequence ID" value="AET2Gv20499000.2"/>
    <property type="gene ID" value="AET2Gv20499000"/>
</dbReference>
<keyword evidence="1" id="KW-0815">Transposition</keyword>
<protein>
    <recommendedName>
        <fullName evidence="9">SWIM-type domain-containing protein</fullName>
    </recommendedName>
</protein>
<reference evidence="11" key="2">
    <citation type="journal article" date="2017" name="Nat. Plants">
        <title>The Aegilops tauschii genome reveals multiple impacts of transposons.</title>
        <authorList>
            <person name="Zhao G."/>
            <person name="Zou C."/>
            <person name="Li K."/>
            <person name="Wang K."/>
            <person name="Li T."/>
            <person name="Gao L."/>
            <person name="Zhang X."/>
            <person name="Wang H."/>
            <person name="Yang Z."/>
            <person name="Liu X."/>
            <person name="Jiang W."/>
            <person name="Mao L."/>
            <person name="Kong X."/>
            <person name="Jiao Y."/>
            <person name="Jia J."/>
        </authorList>
    </citation>
    <scope>NUCLEOTIDE SEQUENCE [LARGE SCALE GENOMIC DNA]</scope>
    <source>
        <strain evidence="11">cv. AL8/78</strain>
    </source>
</reference>
<dbReference type="Gramene" id="AET2Gv20499000.2">
    <property type="protein sequence ID" value="AET2Gv20499000.2"/>
    <property type="gene ID" value="AET2Gv20499000"/>
</dbReference>
<dbReference type="Pfam" id="PF10551">
    <property type="entry name" value="MULE"/>
    <property type="match status" value="1"/>
</dbReference>
<feature type="region of interest" description="Disordered" evidence="8">
    <location>
        <begin position="487"/>
        <end position="578"/>
    </location>
</feature>
<dbReference type="GeneID" id="120973259"/>
<feature type="compositionally biased region" description="Basic residues" evidence="8">
    <location>
        <begin position="458"/>
        <end position="469"/>
    </location>
</feature>
<evidence type="ECO:0000256" key="7">
    <source>
        <dbReference type="PROSITE-ProRule" id="PRU00325"/>
    </source>
</evidence>
<dbReference type="InterPro" id="IPR007527">
    <property type="entry name" value="Znf_SWIM"/>
</dbReference>
<evidence type="ECO:0000256" key="2">
    <source>
        <dbReference type="ARBA" id="ARBA00022723"/>
    </source>
</evidence>
<reference evidence="10" key="3">
    <citation type="journal article" date="2017" name="Nature">
        <title>Genome sequence of the progenitor of the wheat D genome Aegilops tauschii.</title>
        <authorList>
            <person name="Luo M.C."/>
            <person name="Gu Y.Q."/>
            <person name="Puiu D."/>
            <person name="Wang H."/>
            <person name="Twardziok S.O."/>
            <person name="Deal K.R."/>
            <person name="Huo N."/>
            <person name="Zhu T."/>
            <person name="Wang L."/>
            <person name="Wang Y."/>
            <person name="McGuire P.E."/>
            <person name="Liu S."/>
            <person name="Long H."/>
            <person name="Ramasamy R.K."/>
            <person name="Rodriguez J.C."/>
            <person name="Van S.L."/>
            <person name="Yuan L."/>
            <person name="Wang Z."/>
            <person name="Xia Z."/>
            <person name="Xiao L."/>
            <person name="Anderson O.D."/>
            <person name="Ouyang S."/>
            <person name="Liang Y."/>
            <person name="Zimin A.V."/>
            <person name="Pertea G."/>
            <person name="Qi P."/>
            <person name="Bennetzen J.L."/>
            <person name="Dai X."/>
            <person name="Dawson M.W."/>
            <person name="Muller H.G."/>
            <person name="Kugler K."/>
            <person name="Rivarola-Duarte L."/>
            <person name="Spannagl M."/>
            <person name="Mayer K.F.X."/>
            <person name="Lu F.H."/>
            <person name="Bevan M.W."/>
            <person name="Leroy P."/>
            <person name="Li P."/>
            <person name="You F.M."/>
            <person name="Sun Q."/>
            <person name="Liu Z."/>
            <person name="Lyons E."/>
            <person name="Wicker T."/>
            <person name="Salzberg S.L."/>
            <person name="Devos K.M."/>
            <person name="Dvorak J."/>
        </authorList>
    </citation>
    <scope>NUCLEOTIDE SEQUENCE [LARGE SCALE GENOMIC DNA]</scope>
    <source>
        <strain evidence="10">cv. AL8/78</strain>
    </source>
</reference>
<dbReference type="InterPro" id="IPR006564">
    <property type="entry name" value="Znf_PMZ"/>
</dbReference>
<reference evidence="10" key="5">
    <citation type="journal article" date="2021" name="G3 (Bethesda)">
        <title>Aegilops tauschii genome assembly Aet v5.0 features greater sequence contiguity and improved annotation.</title>
        <authorList>
            <person name="Wang L."/>
            <person name="Zhu T."/>
            <person name="Rodriguez J.C."/>
            <person name="Deal K.R."/>
            <person name="Dubcovsky J."/>
            <person name="McGuire P.E."/>
            <person name="Lux T."/>
            <person name="Spannagl M."/>
            <person name="Mayer K.F.X."/>
            <person name="Baldrich P."/>
            <person name="Meyers B.C."/>
            <person name="Huo N."/>
            <person name="Gu Y.Q."/>
            <person name="Zhou H."/>
            <person name="Devos K.M."/>
            <person name="Bennetzen J.L."/>
            <person name="Unver T."/>
            <person name="Budak H."/>
            <person name="Gulick P.J."/>
            <person name="Galiba G."/>
            <person name="Kalapos B."/>
            <person name="Nelson D.R."/>
            <person name="Li P."/>
            <person name="You F.M."/>
            <person name="Luo M.C."/>
            <person name="Dvorak J."/>
        </authorList>
    </citation>
    <scope>NUCLEOTIDE SEQUENCE [LARGE SCALE GENOMIC DNA]</scope>
    <source>
        <strain evidence="10">cv. AL8/78</strain>
    </source>
</reference>
<evidence type="ECO:0000256" key="5">
    <source>
        <dbReference type="ARBA" id="ARBA00023125"/>
    </source>
</evidence>
<name>A0A453BGM7_AEGTS</name>
<dbReference type="InterPro" id="IPR001207">
    <property type="entry name" value="Transposase_mutator"/>
</dbReference>